<proteinExistence type="predicted"/>
<reference evidence="1 2" key="1">
    <citation type="journal article" date="2023" name="Hortic Res">
        <title>The complete reference genome for grapevine (Vitis vinifera L.) genetics and breeding.</title>
        <authorList>
            <person name="Shi X."/>
            <person name="Cao S."/>
            <person name="Wang X."/>
            <person name="Huang S."/>
            <person name="Wang Y."/>
            <person name="Liu Z."/>
            <person name="Liu W."/>
            <person name="Leng X."/>
            <person name="Peng Y."/>
            <person name="Wang N."/>
            <person name="Wang Y."/>
            <person name="Ma Z."/>
            <person name="Xu X."/>
            <person name="Zhang F."/>
            <person name="Xue H."/>
            <person name="Zhong H."/>
            <person name="Wang Y."/>
            <person name="Zhang K."/>
            <person name="Velt A."/>
            <person name="Avia K."/>
            <person name="Holtgrawe D."/>
            <person name="Grimplet J."/>
            <person name="Matus J.T."/>
            <person name="Ware D."/>
            <person name="Wu X."/>
            <person name="Wang H."/>
            <person name="Liu C."/>
            <person name="Fang Y."/>
            <person name="Rustenholz C."/>
            <person name="Cheng Z."/>
            <person name="Xiao H."/>
            <person name="Zhou Y."/>
        </authorList>
    </citation>
    <scope>NUCLEOTIDE SEQUENCE [LARGE SCALE GENOMIC DNA]</scope>
    <source>
        <strain evidence="2">cv. Pinot noir / PN40024</strain>
        <tissue evidence="1">Leaf</tissue>
    </source>
</reference>
<gene>
    <name evidence="1" type="ORF">VitviT2T_005151</name>
</gene>
<protein>
    <submittedName>
        <fullName evidence="1">Uncharacterized protein</fullName>
    </submittedName>
</protein>
<dbReference type="Proteomes" id="UP001227230">
    <property type="component" value="Chromosome 4"/>
</dbReference>
<sequence length="186" mass="20432">MALEKKFALLPSSLVVERLKRKCELPTLRSFSSEKKSQNFGSSTEGLVGSSTIVGSPTRMRSSRRVMCSSFKEKPSSSLNLINLTEGVDILEDFGKSRDPLVERVCLSSTSINYSFMSKGSPSPPSLVSLDSKNVKKWATITIGDNLLPVIKATRCTVVVRDLKFLSEFLDLTVIDKSVGLCYQAL</sequence>
<evidence type="ECO:0000313" key="2">
    <source>
        <dbReference type="Proteomes" id="UP001227230"/>
    </source>
</evidence>
<accession>A0ABY9BSU4</accession>
<evidence type="ECO:0000313" key="1">
    <source>
        <dbReference type="EMBL" id="WJZ85628.1"/>
    </source>
</evidence>
<dbReference type="EMBL" id="CP126651">
    <property type="protein sequence ID" value="WJZ85628.1"/>
    <property type="molecule type" value="Genomic_DNA"/>
</dbReference>
<name>A0ABY9BSU4_VITVI</name>
<organism evidence="1 2">
    <name type="scientific">Vitis vinifera</name>
    <name type="common">Grape</name>
    <dbReference type="NCBI Taxonomy" id="29760"/>
    <lineage>
        <taxon>Eukaryota</taxon>
        <taxon>Viridiplantae</taxon>
        <taxon>Streptophyta</taxon>
        <taxon>Embryophyta</taxon>
        <taxon>Tracheophyta</taxon>
        <taxon>Spermatophyta</taxon>
        <taxon>Magnoliopsida</taxon>
        <taxon>eudicotyledons</taxon>
        <taxon>Gunneridae</taxon>
        <taxon>Pentapetalae</taxon>
        <taxon>rosids</taxon>
        <taxon>Vitales</taxon>
        <taxon>Vitaceae</taxon>
        <taxon>Viteae</taxon>
        <taxon>Vitis</taxon>
    </lineage>
</organism>
<keyword evidence="2" id="KW-1185">Reference proteome</keyword>